<gene>
    <name evidence="4" type="ORF">FHS75_001985</name>
</gene>
<sequence length="486" mass="52293">MSIKHKLLAALGIVVVALLVFAIYAWYGNPSDKPISATTGTDPELVEAETRWIPSVSLAEPAGWGANDAPVAGEGLRVTRFAAGLDHPRTMLALPNGDILVAETNGPPQEGGGITGFFKRLFMDRVGAGVPSPDRIMLLRDSDGDGQADQRSTFRSEDLSSPSGMAYGEGRLYIANHDAVLAFDFEPGPASLTGEPEKLMDLPGGGDHWMRALLLSPDNGKLYVAVGSATNIADSGLEAEQGRAAIWEIDTATGQRRQFAGGLRNPNAMAWNPSTEELWTVVNERDMIGPDLVPDYLTNVPVGAQYGWPWIYWKDQYDDRVDLPMPLYMNEYVRRPEYALGAHTAPLGMLFSTGGNRMGTSFGNGAFIARHGSWNRKPPSGYDVIFVPFDANGNPQDGVKQVLTGFLTDDGGEARGRPVWLAWDGQGGLLVSDDTAGIIWRVIAPGAEASEGPAPVEVDSMPPVKNLQGDPNAQFKGSLEDDYATY</sequence>
<feature type="transmembrane region" description="Helical" evidence="2">
    <location>
        <begin position="7"/>
        <end position="27"/>
    </location>
</feature>
<dbReference type="InterPro" id="IPR011042">
    <property type="entry name" value="6-blade_b-propeller_TolB-like"/>
</dbReference>
<keyword evidence="2" id="KW-0812">Transmembrane</keyword>
<evidence type="ECO:0000259" key="3">
    <source>
        <dbReference type="Pfam" id="PF22807"/>
    </source>
</evidence>
<evidence type="ECO:0000256" key="2">
    <source>
        <dbReference type="SAM" id="Phobius"/>
    </source>
</evidence>
<organism evidence="4 5">
    <name type="scientific">Novosphingobium marinum</name>
    <dbReference type="NCBI Taxonomy" id="1514948"/>
    <lineage>
        <taxon>Bacteria</taxon>
        <taxon>Pseudomonadati</taxon>
        <taxon>Pseudomonadota</taxon>
        <taxon>Alphaproteobacteria</taxon>
        <taxon>Sphingomonadales</taxon>
        <taxon>Sphingomonadaceae</taxon>
        <taxon>Novosphingobium</taxon>
    </lineage>
</organism>
<dbReference type="Proteomes" id="UP000522081">
    <property type="component" value="Unassembled WGS sequence"/>
</dbReference>
<keyword evidence="5" id="KW-1185">Reference proteome</keyword>
<dbReference type="SUPFAM" id="SSF50952">
    <property type="entry name" value="Soluble quinoprotein glucose dehydrogenase"/>
    <property type="match status" value="1"/>
</dbReference>
<dbReference type="AlphaFoldDB" id="A0A7Y9XZ85"/>
<feature type="region of interest" description="Disordered" evidence="1">
    <location>
        <begin position="139"/>
        <end position="162"/>
    </location>
</feature>
<proteinExistence type="predicted"/>
<keyword evidence="2" id="KW-0472">Membrane</keyword>
<keyword evidence="2" id="KW-1133">Transmembrane helix</keyword>
<feature type="domain" description="Pyrroloquinoline quinone-dependent pyranose dehydrogenase beta-propeller" evidence="3">
    <location>
        <begin position="333"/>
        <end position="441"/>
    </location>
</feature>
<protein>
    <submittedName>
        <fullName evidence="4">Glucose/arabinose dehydrogenase</fullName>
    </submittedName>
</protein>
<reference evidence="4 5" key="1">
    <citation type="submission" date="2020-07" db="EMBL/GenBank/DDBJ databases">
        <title>Genomic Encyclopedia of Type Strains, Phase IV (KMG-IV): sequencing the most valuable type-strain genomes for metagenomic binning, comparative biology and taxonomic classification.</title>
        <authorList>
            <person name="Goeker M."/>
        </authorList>
    </citation>
    <scope>NUCLEOTIDE SEQUENCE [LARGE SCALE GENOMIC DNA]</scope>
    <source>
        <strain evidence="4 5">DSM 29043</strain>
    </source>
</reference>
<evidence type="ECO:0000313" key="4">
    <source>
        <dbReference type="EMBL" id="NYH95656.1"/>
    </source>
</evidence>
<name>A0A7Y9XZ85_9SPHN</name>
<dbReference type="Gene3D" id="2.120.10.30">
    <property type="entry name" value="TolB, C-terminal domain"/>
    <property type="match status" value="1"/>
</dbReference>
<dbReference type="InterPro" id="IPR011041">
    <property type="entry name" value="Quinoprot_gluc/sorb_DH_b-prop"/>
</dbReference>
<evidence type="ECO:0000313" key="5">
    <source>
        <dbReference type="Proteomes" id="UP000522081"/>
    </source>
</evidence>
<dbReference type="PANTHER" id="PTHR19328:SF55">
    <property type="entry name" value="BLR6566 PROTEIN"/>
    <property type="match status" value="1"/>
</dbReference>
<feature type="domain" description="Pyrroloquinoline quinone-dependent pyranose dehydrogenase beta-propeller" evidence="3">
    <location>
        <begin position="163"/>
        <end position="288"/>
    </location>
</feature>
<evidence type="ECO:0000256" key="1">
    <source>
        <dbReference type="SAM" id="MobiDB-lite"/>
    </source>
</evidence>
<comment type="caution">
    <text evidence="4">The sequence shown here is derived from an EMBL/GenBank/DDBJ whole genome shotgun (WGS) entry which is preliminary data.</text>
</comment>
<accession>A0A7Y9XZ85</accession>
<feature type="region of interest" description="Disordered" evidence="1">
    <location>
        <begin position="463"/>
        <end position="486"/>
    </location>
</feature>
<dbReference type="InterPro" id="IPR054539">
    <property type="entry name" value="Beta-prop_PDH"/>
</dbReference>
<dbReference type="PANTHER" id="PTHR19328">
    <property type="entry name" value="HEDGEHOG-INTERACTING PROTEIN"/>
    <property type="match status" value="1"/>
</dbReference>
<dbReference type="EMBL" id="JACBZF010000003">
    <property type="protein sequence ID" value="NYH95656.1"/>
    <property type="molecule type" value="Genomic_DNA"/>
</dbReference>
<dbReference type="Pfam" id="PF22807">
    <property type="entry name" value="TrAA12"/>
    <property type="match status" value="2"/>
</dbReference>